<keyword evidence="8" id="KW-1185">Reference proteome</keyword>
<evidence type="ECO:0000256" key="6">
    <source>
        <dbReference type="SAM" id="Phobius"/>
    </source>
</evidence>
<dbReference type="Gene3D" id="1.20.1260.100">
    <property type="entry name" value="TspO/MBR protein"/>
    <property type="match status" value="1"/>
</dbReference>
<evidence type="ECO:0000256" key="4">
    <source>
        <dbReference type="ARBA" id="ARBA00022989"/>
    </source>
</evidence>
<evidence type="ECO:0000313" key="8">
    <source>
        <dbReference type="Proteomes" id="UP000608530"/>
    </source>
</evidence>
<dbReference type="PIRSF" id="PIRSF005859">
    <property type="entry name" value="PBR"/>
    <property type="match status" value="1"/>
</dbReference>
<dbReference type="InterPro" id="IPR038330">
    <property type="entry name" value="TspO/MBR-related_sf"/>
</dbReference>
<dbReference type="InterPro" id="IPR004307">
    <property type="entry name" value="TspO_MBR"/>
</dbReference>
<evidence type="ECO:0000256" key="5">
    <source>
        <dbReference type="ARBA" id="ARBA00023136"/>
    </source>
</evidence>
<gene>
    <name evidence="7" type="ORF">JD276_08270</name>
</gene>
<dbReference type="PANTHER" id="PTHR10057:SF0">
    <property type="entry name" value="TRANSLOCATOR PROTEIN"/>
    <property type="match status" value="1"/>
</dbReference>
<accession>A0A934UU19</accession>
<keyword evidence="4 6" id="KW-1133">Transmembrane helix</keyword>
<dbReference type="FunFam" id="1.20.1260.100:FF:000001">
    <property type="entry name" value="translocator protein 2"/>
    <property type="match status" value="1"/>
</dbReference>
<keyword evidence="5 6" id="KW-0472">Membrane</keyword>
<evidence type="ECO:0000313" key="7">
    <source>
        <dbReference type="EMBL" id="MBK0419029.1"/>
    </source>
</evidence>
<dbReference type="GO" id="GO:0016020">
    <property type="term" value="C:membrane"/>
    <property type="evidence" value="ECO:0007669"/>
    <property type="project" value="UniProtKB-SubCell"/>
</dbReference>
<evidence type="ECO:0000256" key="1">
    <source>
        <dbReference type="ARBA" id="ARBA00004141"/>
    </source>
</evidence>
<dbReference type="Proteomes" id="UP000608530">
    <property type="component" value="Unassembled WGS sequence"/>
</dbReference>
<dbReference type="EMBL" id="JAEHOH010000010">
    <property type="protein sequence ID" value="MBK0419029.1"/>
    <property type="molecule type" value="Genomic_DNA"/>
</dbReference>
<proteinExistence type="inferred from homology"/>
<comment type="subcellular location">
    <subcellularLocation>
        <location evidence="1">Membrane</location>
        <topology evidence="1">Multi-pass membrane protein</topology>
    </subcellularLocation>
</comment>
<reference evidence="7" key="1">
    <citation type="submission" date="2020-12" db="EMBL/GenBank/DDBJ databases">
        <title>Leucobacter sp. CAS1, isolated from Chromium sludge.</title>
        <authorList>
            <person name="Xu Z."/>
        </authorList>
    </citation>
    <scope>NUCLEOTIDE SEQUENCE</scope>
    <source>
        <strain evidence="7">CSA1</strain>
    </source>
</reference>
<dbReference type="PANTHER" id="PTHR10057">
    <property type="entry name" value="PERIPHERAL-TYPE BENZODIAZEPINE RECEPTOR"/>
    <property type="match status" value="1"/>
</dbReference>
<dbReference type="AlphaFoldDB" id="A0A934UU19"/>
<dbReference type="RefSeq" id="WP_200115170.1">
    <property type="nucleotide sequence ID" value="NZ_JAEHOH010000010.1"/>
</dbReference>
<feature type="transmembrane region" description="Helical" evidence="6">
    <location>
        <begin position="151"/>
        <end position="172"/>
    </location>
</feature>
<dbReference type="GO" id="GO:0033013">
    <property type="term" value="P:tetrapyrrole metabolic process"/>
    <property type="evidence" value="ECO:0007669"/>
    <property type="project" value="UniProtKB-ARBA"/>
</dbReference>
<evidence type="ECO:0000256" key="2">
    <source>
        <dbReference type="ARBA" id="ARBA00007524"/>
    </source>
</evidence>
<protein>
    <submittedName>
        <fullName evidence="7">Tryptophan-rich sensory protein</fullName>
    </submittedName>
</protein>
<feature type="transmembrane region" description="Helical" evidence="6">
    <location>
        <begin position="118"/>
        <end position="139"/>
    </location>
</feature>
<feature type="transmembrane region" description="Helical" evidence="6">
    <location>
        <begin position="91"/>
        <end position="112"/>
    </location>
</feature>
<feature type="transmembrane region" description="Helical" evidence="6">
    <location>
        <begin position="12"/>
        <end position="34"/>
    </location>
</feature>
<comment type="similarity">
    <text evidence="2">Belongs to the TspO/BZRP family.</text>
</comment>
<dbReference type="Pfam" id="PF03073">
    <property type="entry name" value="TspO_MBR"/>
    <property type="match status" value="1"/>
</dbReference>
<name>A0A934UU19_9MICO</name>
<comment type="caution">
    <text evidence="7">The sequence shown here is derived from an EMBL/GenBank/DDBJ whole genome shotgun (WGS) entry which is preliminary data.</text>
</comment>
<feature type="transmembrane region" description="Helical" evidence="6">
    <location>
        <begin position="54"/>
        <end position="79"/>
    </location>
</feature>
<evidence type="ECO:0000256" key="3">
    <source>
        <dbReference type="ARBA" id="ARBA00022692"/>
    </source>
</evidence>
<organism evidence="7 8">
    <name type="scientific">Leucobacter chromiisoli</name>
    <dbReference type="NCBI Taxonomy" id="2796471"/>
    <lineage>
        <taxon>Bacteria</taxon>
        <taxon>Bacillati</taxon>
        <taxon>Actinomycetota</taxon>
        <taxon>Actinomycetes</taxon>
        <taxon>Micrococcales</taxon>
        <taxon>Microbacteriaceae</taxon>
        <taxon>Leucobacter</taxon>
    </lineage>
</organism>
<sequence length="173" mass="18617">MVETRPPVAKQIAVGLGLLAVVALIAFLGSLATMPNTEGWYARVEKVPWDPPNAVFGPVWSILYALIAVAGFLVWRAGYRGGEPNAARGTLGIYAAQLVLNGLWTPIFFAGYPVVGEVAWWLALAVILALIACVVWLAISAAKWSRIAAWIMVPYLLWLAFATTLNAGIIVLN</sequence>
<dbReference type="CDD" id="cd15904">
    <property type="entry name" value="TSPO_MBR"/>
    <property type="match status" value="1"/>
</dbReference>
<keyword evidence="3 6" id="KW-0812">Transmembrane</keyword>